<dbReference type="InterPro" id="IPR041411">
    <property type="entry name" value="Ldi"/>
</dbReference>
<accession>A0AAD6E9K7</accession>
<dbReference type="AlphaFoldDB" id="A0AAD6E9K7"/>
<dbReference type="Proteomes" id="UP001213799">
    <property type="component" value="Unassembled WGS sequence"/>
</dbReference>
<keyword evidence="3" id="KW-1185">Reference proteome</keyword>
<name>A0AAD6E9K7_9EURO</name>
<dbReference type="GeneID" id="81584716"/>
<dbReference type="EMBL" id="JAQJAE010000002">
    <property type="protein sequence ID" value="KAJ5606797.1"/>
    <property type="molecule type" value="Genomic_DNA"/>
</dbReference>
<dbReference type="Pfam" id="PF18566">
    <property type="entry name" value="Ldi"/>
    <property type="match status" value="1"/>
</dbReference>
<reference evidence="2" key="1">
    <citation type="journal article" date="2023" name="IMA Fungus">
        <title>Comparative genomic study of the Penicillium genus elucidates a diverse pangenome and 15 lateral gene transfer events.</title>
        <authorList>
            <person name="Petersen C."/>
            <person name="Sorensen T."/>
            <person name="Nielsen M.R."/>
            <person name="Sondergaard T.E."/>
            <person name="Sorensen J.L."/>
            <person name="Fitzpatrick D.A."/>
            <person name="Frisvad J.C."/>
            <person name="Nielsen K.L."/>
        </authorList>
    </citation>
    <scope>NUCLEOTIDE SEQUENCE</scope>
    <source>
        <strain evidence="2">IBT 12815</strain>
    </source>
</reference>
<evidence type="ECO:0000313" key="3">
    <source>
        <dbReference type="Proteomes" id="UP001213799"/>
    </source>
</evidence>
<feature type="domain" description="Linalool dehydratase/isomerase" evidence="1">
    <location>
        <begin position="111"/>
        <end position="411"/>
    </location>
</feature>
<evidence type="ECO:0000259" key="1">
    <source>
        <dbReference type="Pfam" id="PF18566"/>
    </source>
</evidence>
<comment type="caution">
    <text evidence="2">The sequence shown here is derived from an EMBL/GenBank/DDBJ whole genome shotgun (WGS) entry which is preliminary data.</text>
</comment>
<protein>
    <recommendedName>
        <fullName evidence="1">Linalool dehydratase/isomerase domain-containing protein</fullName>
    </recommendedName>
</protein>
<proteinExistence type="predicted"/>
<evidence type="ECO:0000313" key="2">
    <source>
        <dbReference type="EMBL" id="KAJ5606797.1"/>
    </source>
</evidence>
<organism evidence="2 3">
    <name type="scientific">Penicillium hordei</name>
    <dbReference type="NCBI Taxonomy" id="40994"/>
    <lineage>
        <taxon>Eukaryota</taxon>
        <taxon>Fungi</taxon>
        <taxon>Dikarya</taxon>
        <taxon>Ascomycota</taxon>
        <taxon>Pezizomycotina</taxon>
        <taxon>Eurotiomycetes</taxon>
        <taxon>Eurotiomycetidae</taxon>
        <taxon>Eurotiales</taxon>
        <taxon>Aspergillaceae</taxon>
        <taxon>Penicillium</taxon>
    </lineage>
</organism>
<dbReference type="RefSeq" id="XP_056754222.1">
    <property type="nucleotide sequence ID" value="XM_056894474.1"/>
</dbReference>
<gene>
    <name evidence="2" type="ORF">N7537_003416</name>
</gene>
<reference evidence="2" key="2">
    <citation type="submission" date="2023-01" db="EMBL/GenBank/DDBJ databases">
        <authorList>
            <person name="Petersen C."/>
        </authorList>
    </citation>
    <scope>NUCLEOTIDE SEQUENCE</scope>
    <source>
        <strain evidence="2">IBT 12815</strain>
    </source>
</reference>
<sequence>MGAYFTATDHIFEAAGSVDIAVLLSFFLYWNRRSTKERKADRESRERRNKYMAAQLKKVDATAVPAPPAHTRELTLEELRSVQFILEEGLKSVDDFSNIGIFDQFQTASIRYKLYERLYLLAMYQAIYVPNLRGYLTQSFQNTLEKSLHPRSIGFWKWECLWGKFTLDWDPVKKDDIMVSGWFLKAVTLYTALNGDQQYTRPDGIKFRITNEIVYRYSVHSLSKAIVDQWAAAPLCLFPCEPGWIYTTCNLYGMVGQIFYDHIFGTSYSTKIAPKFEAQLDTEFTGLSGRALTICNQLTGFTIPGAAGVLNDLMTAFLLRGHLDYIARRMWAIFREEMIRFDETTGDVKLIDLVGADNIDIGNYKVGNIHLFAQLAAVAGEFGDEPLRQACRENLKRRVGFITTSTGATRLNPELTSDTMNTMYTKSGILRHEDWKKLVQEVGLPKKP</sequence>